<evidence type="ECO:0000313" key="2">
    <source>
        <dbReference type="Proteomes" id="UP000295277"/>
    </source>
</evidence>
<comment type="caution">
    <text evidence="1">The sequence shown here is derived from an EMBL/GenBank/DDBJ whole genome shotgun (WGS) entry which is preliminary data.</text>
</comment>
<dbReference type="EMBL" id="SLVM01000030">
    <property type="protein sequence ID" value="TCM77334.1"/>
    <property type="molecule type" value="Genomic_DNA"/>
</dbReference>
<reference evidence="1 2" key="1">
    <citation type="submission" date="2019-03" db="EMBL/GenBank/DDBJ databases">
        <title>Genomic Encyclopedia of Type Strains, Phase IV (KMG-IV): sequencing the most valuable type-strain genomes for metagenomic binning, comparative biology and taxonomic classification.</title>
        <authorList>
            <person name="Goeker M."/>
        </authorList>
    </citation>
    <scope>NUCLEOTIDE SEQUENCE [LARGE SCALE GENOMIC DNA]</scope>
    <source>
        <strain evidence="1 2">DSM 21153</strain>
    </source>
</reference>
<dbReference type="Pfam" id="PF10116">
    <property type="entry name" value="Host_attach"/>
    <property type="match status" value="1"/>
</dbReference>
<organism evidence="1 2">
    <name type="scientific">Rhodovulum steppense</name>
    <dbReference type="NCBI Taxonomy" id="540251"/>
    <lineage>
        <taxon>Bacteria</taxon>
        <taxon>Pseudomonadati</taxon>
        <taxon>Pseudomonadota</taxon>
        <taxon>Alphaproteobacteria</taxon>
        <taxon>Rhodobacterales</taxon>
        <taxon>Paracoccaceae</taxon>
        <taxon>Rhodovulum</taxon>
    </lineage>
</organism>
<dbReference type="Proteomes" id="UP000295277">
    <property type="component" value="Unassembled WGS sequence"/>
</dbReference>
<evidence type="ECO:0000313" key="1">
    <source>
        <dbReference type="EMBL" id="TCM77334.1"/>
    </source>
</evidence>
<dbReference type="InterPro" id="IPR019291">
    <property type="entry name" value="Host_attachment_protein"/>
</dbReference>
<accession>A0A4R1YK92</accession>
<proteinExistence type="predicted"/>
<keyword evidence="2" id="KW-1185">Reference proteome</keyword>
<gene>
    <name evidence="1" type="ORF">EV216_13015</name>
</gene>
<sequence>MGSVRVWGLAMTATRARILRGLSVPGAGGLATELVMRARHRHLIEAMQHPPVDAGAAAPIPPPVPEGSSDPLALDQRDFVRQVVQILETHRVAGDFDRLAIFAPPAILAQLRAEMPSRLAKVIAAERSGCAIHLSETELQDVLRAELATLKA</sequence>
<name>A0A4R1YK92_9RHOB</name>
<protein>
    <submittedName>
        <fullName evidence="1">Protein required for attachment to host cells</fullName>
    </submittedName>
</protein>
<dbReference type="AlphaFoldDB" id="A0A4R1YK92"/>